<dbReference type="OrthoDB" id="9812874at2"/>
<keyword evidence="3 5" id="KW-0687">Ribonucleoprotein</keyword>
<evidence type="ECO:0000313" key="6">
    <source>
        <dbReference type="EMBL" id="CUS04410.2"/>
    </source>
</evidence>
<sequence>MGAVPKRKVSKARRDKRRAHDALSLYHLVPCADCGEMKRAHRVCPSCGKYNGRQILPASTEE</sequence>
<dbReference type="InterPro" id="IPR002677">
    <property type="entry name" value="Ribosomal_bL32"/>
</dbReference>
<accession>A0A160T6I3</accession>
<dbReference type="PANTHER" id="PTHR35534:SF1">
    <property type="entry name" value="LARGE RIBOSOMAL SUBUNIT PROTEIN BL32"/>
    <property type="match status" value="1"/>
</dbReference>
<dbReference type="InterPro" id="IPR044957">
    <property type="entry name" value="Ribosomal_bL32_bact"/>
</dbReference>
<dbReference type="GO" id="GO:0003735">
    <property type="term" value="F:structural constituent of ribosome"/>
    <property type="evidence" value="ECO:0007669"/>
    <property type="project" value="InterPro"/>
</dbReference>
<evidence type="ECO:0000256" key="4">
    <source>
        <dbReference type="ARBA" id="ARBA00035178"/>
    </source>
</evidence>
<comment type="similarity">
    <text evidence="1 5">Belongs to the bacterial ribosomal protein bL32 family.</text>
</comment>
<evidence type="ECO:0000256" key="3">
    <source>
        <dbReference type="ARBA" id="ARBA00023274"/>
    </source>
</evidence>
<evidence type="ECO:0000256" key="2">
    <source>
        <dbReference type="ARBA" id="ARBA00022980"/>
    </source>
</evidence>
<dbReference type="Pfam" id="PF01783">
    <property type="entry name" value="Ribosomal_L32p"/>
    <property type="match status" value="1"/>
</dbReference>
<protein>
    <recommendedName>
        <fullName evidence="4 5">Large ribosomal subunit protein bL32</fullName>
    </recommendedName>
</protein>
<name>A0A160T6I3_9CHLR</name>
<dbReference type="HAMAP" id="MF_00340">
    <property type="entry name" value="Ribosomal_bL32"/>
    <property type="match status" value="1"/>
</dbReference>
<dbReference type="SUPFAM" id="SSF57829">
    <property type="entry name" value="Zn-binding ribosomal proteins"/>
    <property type="match status" value="1"/>
</dbReference>
<gene>
    <name evidence="5 6" type="primary">rpmF</name>
    <name evidence="6" type="ORF">CFX0092_A2532</name>
</gene>
<evidence type="ECO:0000313" key="7">
    <source>
        <dbReference type="Proteomes" id="UP000215027"/>
    </source>
</evidence>
<dbReference type="PANTHER" id="PTHR35534">
    <property type="entry name" value="50S RIBOSOMAL PROTEIN L32"/>
    <property type="match status" value="1"/>
</dbReference>
<evidence type="ECO:0000256" key="1">
    <source>
        <dbReference type="ARBA" id="ARBA00008560"/>
    </source>
</evidence>
<dbReference type="AlphaFoldDB" id="A0A160T6I3"/>
<reference evidence="6" key="1">
    <citation type="submission" date="2016-01" db="EMBL/GenBank/DDBJ databases">
        <authorList>
            <person name="Mcilroy J.S."/>
            <person name="Karst M S."/>
            <person name="Albertsen M."/>
        </authorList>
    </citation>
    <scope>NUCLEOTIDE SEQUENCE</scope>
    <source>
        <strain evidence="6">Cfx-K</strain>
    </source>
</reference>
<dbReference type="Proteomes" id="UP000215027">
    <property type="component" value="Chromosome I"/>
</dbReference>
<dbReference type="Gene3D" id="1.20.5.640">
    <property type="entry name" value="Single helix bin"/>
    <property type="match status" value="1"/>
</dbReference>
<proteinExistence type="inferred from homology"/>
<dbReference type="KEGG" id="pbf:CFX0092_A2532"/>
<keyword evidence="2 5" id="KW-0689">Ribosomal protein</keyword>
<keyword evidence="7" id="KW-1185">Reference proteome</keyword>
<dbReference type="RefSeq" id="WP_095043743.1">
    <property type="nucleotide sequence ID" value="NZ_LN890655.1"/>
</dbReference>
<evidence type="ECO:0000256" key="5">
    <source>
        <dbReference type="HAMAP-Rule" id="MF_00340"/>
    </source>
</evidence>
<dbReference type="EMBL" id="LN890655">
    <property type="protein sequence ID" value="CUS04410.2"/>
    <property type="molecule type" value="Genomic_DNA"/>
</dbReference>
<organism evidence="6 7">
    <name type="scientific">Candidatus Promineifilum breve</name>
    <dbReference type="NCBI Taxonomy" id="1806508"/>
    <lineage>
        <taxon>Bacteria</taxon>
        <taxon>Bacillati</taxon>
        <taxon>Chloroflexota</taxon>
        <taxon>Ardenticatenia</taxon>
        <taxon>Candidatus Promineifilales</taxon>
        <taxon>Candidatus Promineifilaceae</taxon>
        <taxon>Candidatus Promineifilum</taxon>
    </lineage>
</organism>
<dbReference type="InterPro" id="IPR011332">
    <property type="entry name" value="Ribosomal_zn-bd"/>
</dbReference>
<dbReference type="GO" id="GO:0015934">
    <property type="term" value="C:large ribosomal subunit"/>
    <property type="evidence" value="ECO:0007669"/>
    <property type="project" value="InterPro"/>
</dbReference>
<dbReference type="NCBIfam" id="TIGR01031">
    <property type="entry name" value="rpmF_bact"/>
    <property type="match status" value="1"/>
</dbReference>
<dbReference type="GO" id="GO:0006412">
    <property type="term" value="P:translation"/>
    <property type="evidence" value="ECO:0007669"/>
    <property type="project" value="UniProtKB-UniRule"/>
</dbReference>